<evidence type="ECO:0000256" key="3">
    <source>
        <dbReference type="ARBA" id="ARBA00022679"/>
    </source>
</evidence>
<dbReference type="InterPro" id="IPR014030">
    <property type="entry name" value="Ketoacyl_synth_N"/>
</dbReference>
<dbReference type="EMBL" id="CP014134">
    <property type="protein sequence ID" value="AVH26646.1"/>
    <property type="molecule type" value="Genomic_DNA"/>
</dbReference>
<dbReference type="RefSeq" id="WP_047009505.1">
    <property type="nucleotide sequence ID" value="NZ_CANMHC010000003.1"/>
</dbReference>
<evidence type="ECO:0000256" key="2">
    <source>
        <dbReference type="ARBA" id="ARBA00008467"/>
    </source>
</evidence>
<evidence type="ECO:0000313" key="6">
    <source>
        <dbReference type="EMBL" id="AVH26646.1"/>
    </source>
</evidence>
<evidence type="ECO:0000256" key="4">
    <source>
        <dbReference type="RuleBase" id="RU003694"/>
    </source>
</evidence>
<accession>A0ABN5HJW6</accession>
<dbReference type="Pfam" id="PF02801">
    <property type="entry name" value="Ketoacyl-synt_C"/>
    <property type="match status" value="1"/>
</dbReference>
<dbReference type="InterPro" id="IPR014031">
    <property type="entry name" value="Ketoacyl_synth_C"/>
</dbReference>
<feature type="domain" description="Ketosynthase family 3 (KS3)" evidence="5">
    <location>
        <begin position="2"/>
        <end position="406"/>
    </location>
</feature>
<evidence type="ECO:0000259" key="5">
    <source>
        <dbReference type="PROSITE" id="PS52004"/>
    </source>
</evidence>
<dbReference type="SMART" id="SM00825">
    <property type="entry name" value="PKS_KS"/>
    <property type="match status" value="1"/>
</dbReference>
<dbReference type="PROSITE" id="PS52004">
    <property type="entry name" value="KS3_2"/>
    <property type="match status" value="1"/>
</dbReference>
<sequence>MSRRVVVTGMSGVTAFGNDWQSVEPKLRDCQNATQYMPSYEQYDGLNTKLAAPILDFDLPKHYKRKQVRGMGRVSKLATVATENALSQAGLIGNDVLTNGQTGIAYGSSTGSTDAIGAFGVMLNEKTTKAITATTYVQMMPHTTAVNVGLFFGLKGRVIPTSSACTSGSQAIGYAYEAIKHGYQTVMVAGGAEELCPTESAVFDTLFATSLKNEDPKSTPRPYDSDRDGLVIGEGAGTLVLEEYEHAVARGAKIYAEIIGFASNCDAAHVTQPQMETMQICMEMALQNAGIPAEKIDYVSAHGTATDRGDIAESNATANALGKVPISSLKSYFGHTLGACGAIEAWLGLEMMHTGWFNPTLNLENLDEQCGDLDYIAGQGRELDVKYLMSNNFAFGGINTSIIFKKM</sequence>
<keyword evidence="3 4" id="KW-0808">Transferase</keyword>
<evidence type="ECO:0000256" key="1">
    <source>
        <dbReference type="ARBA" id="ARBA00005194"/>
    </source>
</evidence>
<evidence type="ECO:0000313" key="7">
    <source>
        <dbReference type="Proteomes" id="UP000237665"/>
    </source>
</evidence>
<dbReference type="SUPFAM" id="SSF53901">
    <property type="entry name" value="Thiolase-like"/>
    <property type="match status" value="2"/>
</dbReference>
<name>A0ABN5HJW6_9VIBR</name>
<proteinExistence type="inferred from homology"/>
<dbReference type="PANTHER" id="PTHR11712">
    <property type="entry name" value="POLYKETIDE SYNTHASE-RELATED"/>
    <property type="match status" value="1"/>
</dbReference>
<dbReference type="PROSITE" id="PS00606">
    <property type="entry name" value="KS3_1"/>
    <property type="match status" value="1"/>
</dbReference>
<dbReference type="Proteomes" id="UP000237665">
    <property type="component" value="Chromosome 1"/>
</dbReference>
<dbReference type="PANTHER" id="PTHR11712:SF325">
    <property type="entry name" value="3-OXOACYL-(ACYL-CARRIER-PROTEIN) SYNTHASE II FABF"/>
    <property type="match status" value="1"/>
</dbReference>
<dbReference type="Gene3D" id="3.40.47.10">
    <property type="match status" value="2"/>
</dbReference>
<comment type="similarity">
    <text evidence="2 4">Belongs to the thiolase-like superfamily. Beta-ketoacyl-ACP synthases family.</text>
</comment>
<reference evidence="7" key="1">
    <citation type="submission" date="2017-12" db="EMBL/GenBank/DDBJ databases">
        <title>FDA dAtabase for Regulatory Grade micrObial Sequences (FDA-ARGOS): Supporting development and validation of Infectious Disease Dx tests.</title>
        <authorList>
            <person name="Hoffmann M."/>
            <person name="Allard M."/>
            <person name="Evans P."/>
            <person name="Brown E."/>
            <person name="Tallon L.J."/>
            <person name="Sadzewicz L."/>
            <person name="Sengamalay N."/>
            <person name="Ott S."/>
            <person name="Godinez A."/>
            <person name="Nagaraj S."/>
            <person name="Vavikolanu K."/>
            <person name="Aluvathingal J."/>
            <person name="Nadendla S."/>
            <person name="Hobson J."/>
            <person name="Sichtig H."/>
        </authorList>
    </citation>
    <scope>NUCLEOTIDE SEQUENCE [LARGE SCALE GENOMIC DNA]</scope>
    <source>
        <strain evidence="7">LMG 3418</strain>
    </source>
</reference>
<dbReference type="InterPro" id="IPR020841">
    <property type="entry name" value="PKS_Beta-ketoAc_synthase_dom"/>
</dbReference>
<dbReference type="NCBIfam" id="NF006587">
    <property type="entry name" value="PRK09116.1"/>
    <property type="match status" value="1"/>
</dbReference>
<dbReference type="CDD" id="cd00834">
    <property type="entry name" value="KAS_I_II"/>
    <property type="match status" value="1"/>
</dbReference>
<dbReference type="InterPro" id="IPR016039">
    <property type="entry name" value="Thiolase-like"/>
</dbReference>
<comment type="pathway">
    <text evidence="1">Lipid metabolism; fatty acid biosynthesis.</text>
</comment>
<dbReference type="InterPro" id="IPR000794">
    <property type="entry name" value="Beta-ketoacyl_synthase"/>
</dbReference>
<dbReference type="InterPro" id="IPR018201">
    <property type="entry name" value="Ketoacyl_synth_AS"/>
</dbReference>
<protein>
    <submittedName>
        <fullName evidence="6">Beta-ketoacyl-ACP synthase II</fullName>
    </submittedName>
</protein>
<dbReference type="Pfam" id="PF00109">
    <property type="entry name" value="ketoacyl-synt"/>
    <property type="match status" value="1"/>
</dbReference>
<organism evidence="6 7">
    <name type="scientific">Vibrio diabolicus</name>
    <dbReference type="NCBI Taxonomy" id="50719"/>
    <lineage>
        <taxon>Bacteria</taxon>
        <taxon>Pseudomonadati</taxon>
        <taxon>Pseudomonadota</taxon>
        <taxon>Gammaproteobacteria</taxon>
        <taxon>Vibrionales</taxon>
        <taxon>Vibrionaceae</taxon>
        <taxon>Vibrio</taxon>
        <taxon>Vibrio diabolicus subgroup</taxon>
    </lineage>
</organism>
<keyword evidence="7" id="KW-1185">Reference proteome</keyword>
<gene>
    <name evidence="6" type="ORF">AL468_05200</name>
</gene>